<dbReference type="EMBL" id="MGDT01000004">
    <property type="protein sequence ID" value="OGL66969.1"/>
    <property type="molecule type" value="Genomic_DNA"/>
</dbReference>
<sequence length="247" mass="27187">MDEKLLKIGEAAALLGVSVPTLRVWTDAGKARAGFVTPGGHRFYRKHDLERMMKPLLTQAQMWASDPKETTVPSEYHCQDVSVFRARWSKFEAELMSLSDLTDSLPLIAASVGEIGNNSFDHNVGNWPDARGIFFAHDMQKRYVVIADRGQGVLSTLVRVKPSLATDAAALQTAFTEVISGRAPEARGNGLKFVRKVVRRFGLPFMFQSGEAVFRYDAGAGDLILETAATPIRGILMSLSFPSRQTI</sequence>
<dbReference type="Proteomes" id="UP000177885">
    <property type="component" value="Unassembled WGS sequence"/>
</dbReference>
<dbReference type="Pfam" id="PF12728">
    <property type="entry name" value="HTH_17"/>
    <property type="match status" value="1"/>
</dbReference>
<dbReference type="AlphaFoldDB" id="A0A1F7TLX3"/>
<feature type="domain" description="Helix-turn-helix" evidence="1">
    <location>
        <begin position="5"/>
        <end position="53"/>
    </location>
</feature>
<proteinExistence type="predicted"/>
<dbReference type="CDD" id="cd04762">
    <property type="entry name" value="HTH_MerR-trunc"/>
    <property type="match status" value="1"/>
</dbReference>
<evidence type="ECO:0000259" key="1">
    <source>
        <dbReference type="Pfam" id="PF12728"/>
    </source>
</evidence>
<gene>
    <name evidence="2" type="ORF">A2856_00530</name>
</gene>
<evidence type="ECO:0000313" key="3">
    <source>
        <dbReference type="Proteomes" id="UP000177885"/>
    </source>
</evidence>
<name>A0A1F7TLX3_9BACT</name>
<comment type="caution">
    <text evidence="2">The sequence shown here is derived from an EMBL/GenBank/DDBJ whole genome shotgun (WGS) entry which is preliminary data.</text>
</comment>
<reference evidence="2 3" key="1">
    <citation type="journal article" date="2016" name="Nat. Commun.">
        <title>Thousands of microbial genomes shed light on interconnected biogeochemical processes in an aquifer system.</title>
        <authorList>
            <person name="Anantharaman K."/>
            <person name="Brown C.T."/>
            <person name="Hug L.A."/>
            <person name="Sharon I."/>
            <person name="Castelle C.J."/>
            <person name="Probst A.J."/>
            <person name="Thomas B.C."/>
            <person name="Singh A."/>
            <person name="Wilkins M.J."/>
            <person name="Karaoz U."/>
            <person name="Brodie E.L."/>
            <person name="Williams K.H."/>
            <person name="Hubbard S.S."/>
            <person name="Banfield J.F."/>
        </authorList>
    </citation>
    <scope>NUCLEOTIDE SEQUENCE [LARGE SCALE GENOMIC DNA]</scope>
</reference>
<dbReference type="InterPro" id="IPR041657">
    <property type="entry name" value="HTH_17"/>
</dbReference>
<protein>
    <recommendedName>
        <fullName evidence="1">Helix-turn-helix domain-containing protein</fullName>
    </recommendedName>
</protein>
<evidence type="ECO:0000313" key="2">
    <source>
        <dbReference type="EMBL" id="OGL66969.1"/>
    </source>
</evidence>
<accession>A0A1F7TLX3</accession>
<dbReference type="STRING" id="1802385.A2856_00530"/>
<organism evidence="2 3">
    <name type="scientific">Candidatus Uhrbacteria bacterium RIFCSPHIGHO2_01_FULL_63_20</name>
    <dbReference type="NCBI Taxonomy" id="1802385"/>
    <lineage>
        <taxon>Bacteria</taxon>
        <taxon>Candidatus Uhriibacteriota</taxon>
    </lineage>
</organism>
<dbReference type="SUPFAM" id="SSF46955">
    <property type="entry name" value="Putative DNA-binding domain"/>
    <property type="match status" value="1"/>
</dbReference>
<dbReference type="InterPro" id="IPR009061">
    <property type="entry name" value="DNA-bd_dom_put_sf"/>
</dbReference>
<dbReference type="Gene3D" id="1.10.1660.10">
    <property type="match status" value="1"/>
</dbReference>